<proteinExistence type="predicted"/>
<comment type="subcellular location">
    <subcellularLocation>
        <location evidence="1">Cell membrane</location>
    </subcellularLocation>
</comment>
<dbReference type="GO" id="GO:0005886">
    <property type="term" value="C:plasma membrane"/>
    <property type="evidence" value="ECO:0007669"/>
    <property type="project" value="UniProtKB-SubCell"/>
</dbReference>
<dbReference type="RefSeq" id="WP_143057636.1">
    <property type="nucleotide sequence ID" value="NZ_FNZH01000004.1"/>
</dbReference>
<keyword evidence="6" id="KW-0812">Transmembrane</keyword>
<evidence type="ECO:0000256" key="1">
    <source>
        <dbReference type="ARBA" id="ARBA00004236"/>
    </source>
</evidence>
<organism evidence="8 9">
    <name type="scientific">Cyclobacterium xiamenense</name>
    <dbReference type="NCBI Taxonomy" id="1297121"/>
    <lineage>
        <taxon>Bacteria</taxon>
        <taxon>Pseudomonadati</taxon>
        <taxon>Bacteroidota</taxon>
        <taxon>Cytophagia</taxon>
        <taxon>Cytophagales</taxon>
        <taxon>Cyclobacteriaceae</taxon>
        <taxon>Cyclobacterium</taxon>
    </lineage>
</organism>
<reference evidence="9" key="1">
    <citation type="submission" date="2016-10" db="EMBL/GenBank/DDBJ databases">
        <authorList>
            <person name="Varghese N."/>
            <person name="Submissions S."/>
        </authorList>
    </citation>
    <scope>NUCLEOTIDE SEQUENCE [LARGE SCALE GENOMIC DNA]</scope>
    <source>
        <strain evidence="9">IBRC-M 10761</strain>
    </source>
</reference>
<dbReference type="AlphaFoldDB" id="A0A1H6Z525"/>
<keyword evidence="6" id="KW-1133">Transmembrane helix</keyword>
<keyword evidence="2" id="KW-1003">Cell membrane</keyword>
<dbReference type="GO" id="GO:0016757">
    <property type="term" value="F:glycosyltransferase activity"/>
    <property type="evidence" value="ECO:0007669"/>
    <property type="project" value="UniProtKB-KW"/>
</dbReference>
<evidence type="ECO:0000313" key="9">
    <source>
        <dbReference type="Proteomes" id="UP000199403"/>
    </source>
</evidence>
<dbReference type="Gene3D" id="3.90.550.10">
    <property type="entry name" value="Spore Coat Polysaccharide Biosynthesis Protein SpsA, Chain A"/>
    <property type="match status" value="1"/>
</dbReference>
<dbReference type="EMBL" id="FNZH01000004">
    <property type="protein sequence ID" value="SEJ48531.1"/>
    <property type="molecule type" value="Genomic_DNA"/>
</dbReference>
<evidence type="ECO:0000259" key="7">
    <source>
        <dbReference type="Pfam" id="PF00535"/>
    </source>
</evidence>
<protein>
    <submittedName>
        <fullName evidence="8">Glycosyltransferase, catalytic subunit of cellulose synthase and poly-beta-1,6-N-acetylglucosamine synthase</fullName>
    </submittedName>
</protein>
<evidence type="ECO:0000313" key="8">
    <source>
        <dbReference type="EMBL" id="SEJ48531.1"/>
    </source>
</evidence>
<gene>
    <name evidence="8" type="ORF">SAMN05192553_104227</name>
</gene>
<dbReference type="PANTHER" id="PTHR43646">
    <property type="entry name" value="GLYCOSYLTRANSFERASE"/>
    <property type="match status" value="1"/>
</dbReference>
<dbReference type="OrthoDB" id="9805625at2"/>
<keyword evidence="3" id="KW-0328">Glycosyltransferase</keyword>
<evidence type="ECO:0000256" key="2">
    <source>
        <dbReference type="ARBA" id="ARBA00022475"/>
    </source>
</evidence>
<keyword evidence="5 6" id="KW-0472">Membrane</keyword>
<sequence length="373" mass="41004">MGLLIAAVCIFVLAAYLLGLVFLAITWDQLPVPASAAENPVPDCTVLVPFRNEAPNLAQLLPQLARQLPHGLPVIFINDQSEDGGEALVNAFISERDLAHWRCMTSEGIGKKAALRTGIEHSTTALILTTDADVQVPSTWVRSMLASFEQPEVQLVAGPVIASAGPGVFGRFQPIEWASIGLMTAVSFFRGNPLMCSAANLAFRRAAFYHVSGYEGNEHLLSGDDEFLMKKILAAFGAPALRYSAGPESLVTTRHLPGVEAWIAQRSRWASKWNAHRSWGHAASAGFFALVSLCQLAVLLLPLLHWTFLGWVLLYCALKFFLEKRTLGRFLRHFGKPVNNLDLFLAGWLYPLLVVRTVPRAISGKYTWKGRKN</sequence>
<evidence type="ECO:0000256" key="6">
    <source>
        <dbReference type="SAM" id="Phobius"/>
    </source>
</evidence>
<evidence type="ECO:0000256" key="4">
    <source>
        <dbReference type="ARBA" id="ARBA00022679"/>
    </source>
</evidence>
<feature type="domain" description="Glycosyltransferase 2-like" evidence="7">
    <location>
        <begin position="45"/>
        <end position="209"/>
    </location>
</feature>
<evidence type="ECO:0000256" key="3">
    <source>
        <dbReference type="ARBA" id="ARBA00022676"/>
    </source>
</evidence>
<dbReference type="PANTHER" id="PTHR43646:SF2">
    <property type="entry name" value="GLYCOSYLTRANSFERASE 2-LIKE DOMAIN-CONTAINING PROTEIN"/>
    <property type="match status" value="1"/>
</dbReference>
<keyword evidence="9" id="KW-1185">Reference proteome</keyword>
<dbReference type="SUPFAM" id="SSF53448">
    <property type="entry name" value="Nucleotide-diphospho-sugar transferases"/>
    <property type="match status" value="1"/>
</dbReference>
<accession>A0A1H6Z525</accession>
<dbReference type="Proteomes" id="UP000199403">
    <property type="component" value="Unassembled WGS sequence"/>
</dbReference>
<name>A0A1H6Z525_9BACT</name>
<dbReference type="Pfam" id="PF00535">
    <property type="entry name" value="Glycos_transf_2"/>
    <property type="match status" value="1"/>
</dbReference>
<dbReference type="STRING" id="1416801.SAMN05192553_104227"/>
<dbReference type="InterPro" id="IPR029044">
    <property type="entry name" value="Nucleotide-diphossugar_trans"/>
</dbReference>
<keyword evidence="4 8" id="KW-0808">Transferase</keyword>
<dbReference type="InterPro" id="IPR001173">
    <property type="entry name" value="Glyco_trans_2-like"/>
</dbReference>
<feature type="transmembrane region" description="Helical" evidence="6">
    <location>
        <begin position="303"/>
        <end position="322"/>
    </location>
</feature>
<evidence type="ECO:0000256" key="5">
    <source>
        <dbReference type="ARBA" id="ARBA00023136"/>
    </source>
</evidence>